<dbReference type="SUPFAM" id="SSF50249">
    <property type="entry name" value="Nucleic acid-binding proteins"/>
    <property type="match status" value="1"/>
</dbReference>
<dbReference type="InterPro" id="IPR035979">
    <property type="entry name" value="RBD_domain_sf"/>
</dbReference>
<dbReference type="AlphaFoldDB" id="A0A498HY23"/>
<evidence type="ECO:0000256" key="5">
    <source>
        <dbReference type="PROSITE-ProRule" id="PRU00176"/>
    </source>
</evidence>
<dbReference type="FunFam" id="3.30.70.330:FF:000990">
    <property type="entry name" value="RNA recognition motif-containing protein"/>
    <property type="match status" value="1"/>
</dbReference>
<feature type="non-terminal residue" evidence="8">
    <location>
        <position position="1"/>
    </location>
</feature>
<reference evidence="8 9" key="1">
    <citation type="submission" date="2018-10" db="EMBL/GenBank/DDBJ databases">
        <title>A high-quality apple genome assembly.</title>
        <authorList>
            <person name="Hu J."/>
        </authorList>
    </citation>
    <scope>NUCLEOTIDE SEQUENCE [LARGE SCALE GENOMIC DNA]</scope>
    <source>
        <strain evidence="9">cv. HFTH1</strain>
        <tissue evidence="8">Young leaf</tissue>
    </source>
</reference>
<dbReference type="PROSITE" id="PS50102">
    <property type="entry name" value="RRM"/>
    <property type="match status" value="3"/>
</dbReference>
<dbReference type="Gene3D" id="3.30.70.330">
    <property type="match status" value="3"/>
</dbReference>
<evidence type="ECO:0000256" key="2">
    <source>
        <dbReference type="ARBA" id="ARBA00009761"/>
    </source>
</evidence>
<dbReference type="SMART" id="SM00361">
    <property type="entry name" value="RRM_1"/>
    <property type="match status" value="1"/>
</dbReference>
<dbReference type="FunFam" id="3.30.70.330:FF:000518">
    <property type="entry name" value="RNA-binding (RRM/RBD/RNP motifs) family protein"/>
    <property type="match status" value="1"/>
</dbReference>
<dbReference type="PANTHER" id="PTHR21245">
    <property type="entry name" value="HETEROGENEOUS NUCLEAR RIBONUCLEOPROTEIN"/>
    <property type="match status" value="1"/>
</dbReference>
<dbReference type="SUPFAM" id="SSF54928">
    <property type="entry name" value="RNA-binding domain, RBD"/>
    <property type="match status" value="2"/>
</dbReference>
<keyword evidence="9" id="KW-1185">Reference proteome</keyword>
<dbReference type="SMART" id="SM00360">
    <property type="entry name" value="RRM"/>
    <property type="match status" value="3"/>
</dbReference>
<dbReference type="GO" id="GO:0031981">
    <property type="term" value="C:nuclear lumen"/>
    <property type="evidence" value="ECO:0007669"/>
    <property type="project" value="UniProtKB-ARBA"/>
</dbReference>
<keyword evidence="3 5" id="KW-0694">RNA-binding</keyword>
<dbReference type="Proteomes" id="UP000290289">
    <property type="component" value="Chromosome 14"/>
</dbReference>
<evidence type="ECO:0000256" key="1">
    <source>
        <dbReference type="ARBA" id="ARBA00004123"/>
    </source>
</evidence>
<dbReference type="InterPro" id="IPR000504">
    <property type="entry name" value="RRM_dom"/>
</dbReference>
<dbReference type="Gene3D" id="2.40.50.140">
    <property type="entry name" value="Nucleic acid-binding proteins"/>
    <property type="match status" value="1"/>
</dbReference>
<dbReference type="GO" id="GO:0006281">
    <property type="term" value="P:DNA repair"/>
    <property type="evidence" value="ECO:0007669"/>
    <property type="project" value="InterPro"/>
</dbReference>
<organism evidence="8 9">
    <name type="scientific">Malus domestica</name>
    <name type="common">Apple</name>
    <name type="synonym">Pyrus malus</name>
    <dbReference type="NCBI Taxonomy" id="3750"/>
    <lineage>
        <taxon>Eukaryota</taxon>
        <taxon>Viridiplantae</taxon>
        <taxon>Streptophyta</taxon>
        <taxon>Embryophyta</taxon>
        <taxon>Tracheophyta</taxon>
        <taxon>Spermatophyta</taxon>
        <taxon>Magnoliopsida</taxon>
        <taxon>eudicotyledons</taxon>
        <taxon>Gunneridae</taxon>
        <taxon>Pentapetalae</taxon>
        <taxon>rosids</taxon>
        <taxon>fabids</taxon>
        <taxon>Rosales</taxon>
        <taxon>Rosaceae</taxon>
        <taxon>Amygdaloideae</taxon>
        <taxon>Maleae</taxon>
        <taxon>Malus</taxon>
    </lineage>
</organism>
<feature type="compositionally biased region" description="Gly residues" evidence="6">
    <location>
        <begin position="631"/>
        <end position="640"/>
    </location>
</feature>
<dbReference type="InterPro" id="IPR003954">
    <property type="entry name" value="RRM_euk-type"/>
</dbReference>
<name>A0A498HY23_MALDO</name>
<dbReference type="CDD" id="cd04479">
    <property type="entry name" value="RPA3"/>
    <property type="match status" value="1"/>
</dbReference>
<comment type="subcellular location">
    <subcellularLocation>
        <location evidence="1">Nucleus</location>
    </subcellularLocation>
</comment>
<evidence type="ECO:0000256" key="3">
    <source>
        <dbReference type="ARBA" id="ARBA00022884"/>
    </source>
</evidence>
<feature type="region of interest" description="Disordered" evidence="6">
    <location>
        <begin position="1"/>
        <end position="23"/>
    </location>
</feature>
<feature type="region of interest" description="Disordered" evidence="6">
    <location>
        <begin position="615"/>
        <end position="660"/>
    </location>
</feature>
<evidence type="ECO:0000256" key="4">
    <source>
        <dbReference type="ARBA" id="ARBA00023242"/>
    </source>
</evidence>
<evidence type="ECO:0000256" key="6">
    <source>
        <dbReference type="SAM" id="MobiDB-lite"/>
    </source>
</evidence>
<feature type="domain" description="RRM" evidence="7">
    <location>
        <begin position="363"/>
        <end position="445"/>
    </location>
</feature>
<feature type="compositionally biased region" description="Acidic residues" evidence="6">
    <location>
        <begin position="192"/>
        <end position="238"/>
    </location>
</feature>
<accession>A0A498HY23</accession>
<evidence type="ECO:0000259" key="7">
    <source>
        <dbReference type="PROSITE" id="PS50102"/>
    </source>
</evidence>
<keyword evidence="4" id="KW-0539">Nucleus</keyword>
<sequence length="773" mass="85109">RDYHRFTTIVTPSQPSRPQLSPPSQILIVDSQTPSRISIAELPPSAHVKSTPTTTTSFFSKLRHHLTDMDTSNPAVFVNAELLRLYVGRRARALIQVVRTEGGTVIGKSTDGKELVVKGNPPVPLTKFVEVIGIADSDKSIHAEIWNNFGETIDTSSYNQLCQLANGEYKQLTNSGDASERHVESDERVDLDGDNDPEETIEEEVEYEEVEEEEEVEVEEEEEEEEEDPEEEVEEEEENKQPATKSDGQKSSDGDEEMTVAGAEDEEEKTKHAELLARPPHGSEVYLGGIPHDASEEDLRGFCESIGEVTEVRIMKGKDSGEAKGYAFVTFRNKELASKAIEELNNSELKGKRIKCSTSQAKHRLFIGNVPRSWGEEDMKRAVTDIGPGVISVELLKDPQNSSRNRGFAFIEYYNHACAEYSRQKMSTPKFKLDTNAPTVSWADPKNTESSAASQVKAVYVKNLPKDITQDQLKDLFEHHGKITKVVLPPAKAGQEKSRFGFVHFAERACAMKALKNTEKYEIDGQVLECSLAKPQSDQKSSGSSNHQKSALLPTYPPRLGYGMIGGSPYGGGLGAGYSGPGFGQPLIYGRGPTPAGMAMMPMLLPDGRIGYVLQQPGVQPQTPPPQSRGGRSGGGGSSSGGRRSGENSRGRHRYNPMEKKTAYRIGNQNFGRPTGEAQTIKESVAENKLVPNATHKGQPVLEINSSPLSFPRTTSANSNNCGADVFHRKEYAAGRSWGTRECNYLISQLKSWYLYYLAIEGIKEEHALTYTS</sequence>
<dbReference type="CDD" id="cd00590">
    <property type="entry name" value="RRM_SF"/>
    <property type="match status" value="1"/>
</dbReference>
<comment type="caution">
    <text evidence="8">The sequence shown here is derived from an EMBL/GenBank/DDBJ whole genome shotgun (WGS) entry which is preliminary data.</text>
</comment>
<protein>
    <recommendedName>
        <fullName evidence="7">RRM domain-containing protein</fullName>
    </recommendedName>
</protein>
<feature type="region of interest" description="Disordered" evidence="6">
    <location>
        <begin position="534"/>
        <end position="554"/>
    </location>
</feature>
<dbReference type="InterPro" id="IPR012340">
    <property type="entry name" value="NA-bd_OB-fold"/>
</dbReference>
<dbReference type="FunFam" id="3.30.70.330:FF:000259">
    <property type="entry name" value="RNA-binding (RRM/RBD/RNP motifs) family protein"/>
    <property type="match status" value="1"/>
</dbReference>
<dbReference type="GO" id="GO:0006260">
    <property type="term" value="P:DNA replication"/>
    <property type="evidence" value="ECO:0007669"/>
    <property type="project" value="InterPro"/>
</dbReference>
<feature type="domain" description="RRM" evidence="7">
    <location>
        <begin position="283"/>
        <end position="361"/>
    </location>
</feature>
<feature type="compositionally biased region" description="Polar residues" evidence="6">
    <location>
        <begin position="534"/>
        <end position="549"/>
    </location>
</feature>
<dbReference type="GO" id="GO:0003723">
    <property type="term" value="F:RNA binding"/>
    <property type="evidence" value="ECO:0007669"/>
    <property type="project" value="UniProtKB-UniRule"/>
</dbReference>
<dbReference type="GO" id="GO:0006310">
    <property type="term" value="P:DNA recombination"/>
    <property type="evidence" value="ECO:0007669"/>
    <property type="project" value="InterPro"/>
</dbReference>
<dbReference type="GO" id="GO:0003677">
    <property type="term" value="F:DNA binding"/>
    <property type="evidence" value="ECO:0007669"/>
    <property type="project" value="InterPro"/>
</dbReference>
<dbReference type="InterPro" id="IPR013970">
    <property type="entry name" value="Rfa2"/>
</dbReference>
<feature type="compositionally biased region" description="Basic and acidic residues" evidence="6">
    <location>
        <begin position="178"/>
        <end position="191"/>
    </location>
</feature>
<proteinExistence type="inferred from homology"/>
<dbReference type="EMBL" id="RDQH01000340">
    <property type="protein sequence ID" value="RXH76296.1"/>
    <property type="molecule type" value="Genomic_DNA"/>
</dbReference>
<dbReference type="Pfam" id="PF00076">
    <property type="entry name" value="RRM_1"/>
    <property type="match status" value="3"/>
</dbReference>
<evidence type="ECO:0000313" key="9">
    <source>
        <dbReference type="Proteomes" id="UP000290289"/>
    </source>
</evidence>
<evidence type="ECO:0000313" key="8">
    <source>
        <dbReference type="EMBL" id="RXH76296.1"/>
    </source>
</evidence>
<dbReference type="STRING" id="3750.A0A498HY23"/>
<dbReference type="InterPro" id="IPR012677">
    <property type="entry name" value="Nucleotide-bd_a/b_plait_sf"/>
</dbReference>
<dbReference type="Pfam" id="PF08661">
    <property type="entry name" value="Rep_fac-A_3"/>
    <property type="match status" value="1"/>
</dbReference>
<feature type="region of interest" description="Disordered" evidence="6">
    <location>
        <begin position="173"/>
        <end position="277"/>
    </location>
</feature>
<feature type="compositionally biased region" description="Low complexity" evidence="6">
    <location>
        <begin position="12"/>
        <end position="23"/>
    </location>
</feature>
<feature type="domain" description="RRM" evidence="7">
    <location>
        <begin position="457"/>
        <end position="535"/>
    </location>
</feature>
<feature type="compositionally biased region" description="Acidic residues" evidence="6">
    <location>
        <begin position="254"/>
        <end position="267"/>
    </location>
</feature>
<feature type="compositionally biased region" description="Basic and acidic residues" evidence="6">
    <location>
        <begin position="644"/>
        <end position="660"/>
    </location>
</feature>
<comment type="similarity">
    <text evidence="2">Belongs to the replication factor A protein 3 family.</text>
</comment>
<gene>
    <name evidence="8" type="ORF">DVH24_019184</name>
</gene>